<sequence length="76" mass="8935">MTKDEVAFLKYAKDAGFCYISKEGNSNYVRIYREEVEINEEGIQVSDVHEQFCITKGFRELVKFKAYSIQDLLEQE</sequence>
<name>A0A645GMW1_9ZZZZ</name>
<comment type="caution">
    <text evidence="1">The sequence shown here is derived from an EMBL/GenBank/DDBJ whole genome shotgun (WGS) entry which is preliminary data.</text>
</comment>
<evidence type="ECO:0000313" key="1">
    <source>
        <dbReference type="EMBL" id="MPN28207.1"/>
    </source>
</evidence>
<protein>
    <submittedName>
        <fullName evidence="1">Uncharacterized protein</fullName>
    </submittedName>
</protein>
<gene>
    <name evidence="1" type="ORF">SDC9_175647</name>
</gene>
<dbReference type="EMBL" id="VSSQ01078399">
    <property type="protein sequence ID" value="MPN28207.1"/>
    <property type="molecule type" value="Genomic_DNA"/>
</dbReference>
<accession>A0A645GMW1</accession>
<reference evidence="1" key="1">
    <citation type="submission" date="2019-08" db="EMBL/GenBank/DDBJ databases">
        <authorList>
            <person name="Kucharzyk K."/>
            <person name="Murdoch R.W."/>
            <person name="Higgins S."/>
            <person name="Loffler F."/>
        </authorList>
    </citation>
    <scope>NUCLEOTIDE SEQUENCE</scope>
</reference>
<dbReference type="AlphaFoldDB" id="A0A645GMW1"/>
<organism evidence="1">
    <name type="scientific">bioreactor metagenome</name>
    <dbReference type="NCBI Taxonomy" id="1076179"/>
    <lineage>
        <taxon>unclassified sequences</taxon>
        <taxon>metagenomes</taxon>
        <taxon>ecological metagenomes</taxon>
    </lineage>
</organism>
<proteinExistence type="predicted"/>